<feature type="transmembrane region" description="Helical" evidence="2">
    <location>
        <begin position="69"/>
        <end position="86"/>
    </location>
</feature>
<evidence type="ECO:0000256" key="2">
    <source>
        <dbReference type="SAM" id="Phobius"/>
    </source>
</evidence>
<dbReference type="EMBL" id="CP037920">
    <property type="protein sequence ID" value="QDU00148.1"/>
    <property type="molecule type" value="Genomic_DNA"/>
</dbReference>
<evidence type="ECO:0000256" key="1">
    <source>
        <dbReference type="SAM" id="MobiDB-lite"/>
    </source>
</evidence>
<keyword evidence="2" id="KW-0812">Transmembrane</keyword>
<feature type="compositionally biased region" description="Basic and acidic residues" evidence="1">
    <location>
        <begin position="1"/>
        <end position="15"/>
    </location>
</feature>
<proteinExistence type="predicted"/>
<name>A0A517W4H2_9PLAN</name>
<dbReference type="KEGG" id="gaw:V144x_56610"/>
<dbReference type="Proteomes" id="UP000318704">
    <property type="component" value="Chromosome"/>
</dbReference>
<gene>
    <name evidence="3" type="ORF">V144x_56610</name>
</gene>
<dbReference type="AlphaFoldDB" id="A0A517W4H2"/>
<evidence type="ECO:0000313" key="3">
    <source>
        <dbReference type="EMBL" id="QDU00148.1"/>
    </source>
</evidence>
<reference evidence="3 4" key="1">
    <citation type="submission" date="2019-03" db="EMBL/GenBank/DDBJ databases">
        <title>Deep-cultivation of Planctomycetes and their phenomic and genomic characterization uncovers novel biology.</title>
        <authorList>
            <person name="Wiegand S."/>
            <person name="Jogler M."/>
            <person name="Boedeker C."/>
            <person name="Pinto D."/>
            <person name="Vollmers J."/>
            <person name="Rivas-Marin E."/>
            <person name="Kohn T."/>
            <person name="Peeters S.H."/>
            <person name="Heuer A."/>
            <person name="Rast P."/>
            <person name="Oberbeckmann S."/>
            <person name="Bunk B."/>
            <person name="Jeske O."/>
            <person name="Meyerdierks A."/>
            <person name="Storesund J.E."/>
            <person name="Kallscheuer N."/>
            <person name="Luecker S."/>
            <person name="Lage O.M."/>
            <person name="Pohl T."/>
            <person name="Merkel B.J."/>
            <person name="Hornburger P."/>
            <person name="Mueller R.-W."/>
            <person name="Bruemmer F."/>
            <person name="Labrenz M."/>
            <person name="Spormann A.M."/>
            <person name="Op den Camp H."/>
            <person name="Overmann J."/>
            <person name="Amann R."/>
            <person name="Jetten M.S.M."/>
            <person name="Mascher T."/>
            <person name="Medema M.H."/>
            <person name="Devos D.P."/>
            <person name="Kaster A.-K."/>
            <person name="Ovreas L."/>
            <person name="Rohde M."/>
            <person name="Galperin M.Y."/>
            <person name="Jogler C."/>
        </authorList>
    </citation>
    <scope>NUCLEOTIDE SEQUENCE [LARGE SCALE GENOMIC DNA]</scope>
    <source>
        <strain evidence="3 4">V144</strain>
    </source>
</reference>
<keyword evidence="2" id="KW-1133">Transmembrane helix</keyword>
<feature type="transmembrane region" description="Helical" evidence="2">
    <location>
        <begin position="40"/>
        <end position="57"/>
    </location>
</feature>
<accession>A0A517W4H2</accession>
<sequence>MKEDKLSLNNHENKESTQTPTESTKSEVTSREIRVRFGKYGAGLMMVLGFAFQAFFNSSHSQTQRITELGILMLVGFLLGWVFARIRF</sequence>
<keyword evidence="2" id="KW-0472">Membrane</keyword>
<evidence type="ECO:0000313" key="4">
    <source>
        <dbReference type="Proteomes" id="UP000318704"/>
    </source>
</evidence>
<protein>
    <submittedName>
        <fullName evidence="3">Uncharacterized protein</fullName>
    </submittedName>
</protein>
<organism evidence="3 4">
    <name type="scientific">Gimesia aquarii</name>
    <dbReference type="NCBI Taxonomy" id="2527964"/>
    <lineage>
        <taxon>Bacteria</taxon>
        <taxon>Pseudomonadati</taxon>
        <taxon>Planctomycetota</taxon>
        <taxon>Planctomycetia</taxon>
        <taxon>Planctomycetales</taxon>
        <taxon>Planctomycetaceae</taxon>
        <taxon>Gimesia</taxon>
    </lineage>
</organism>
<feature type="region of interest" description="Disordered" evidence="1">
    <location>
        <begin position="1"/>
        <end position="29"/>
    </location>
</feature>